<sequence length="191" mass="22529">MMVIVHSNELSKEYYSPGRHNQYQIFLTCGPWQPRGPQCVFPDPITIQCSRRKSYSFKSELTDNLIIKDTYTFFKPLTKSRNSIKEYSYAFFGLQRVLILVGYIYLNFKNRHPQIYFETYLTMTHGYLMNNQTPTECISCGTTLTIKHLLTECRFNEEERKKHNIPSNLYEIIDPDCQPENIIAFLKALKL</sequence>
<protein>
    <submittedName>
        <fullName evidence="1">Uncharacterized protein</fullName>
    </submittedName>
</protein>
<dbReference type="EMBL" id="VYZN01000031">
    <property type="protein sequence ID" value="KAE9533873.1"/>
    <property type="molecule type" value="Genomic_DNA"/>
</dbReference>
<name>A0A6G0TJK0_APHGL</name>
<gene>
    <name evidence="1" type="ORF">AGLY_008952</name>
</gene>
<evidence type="ECO:0000313" key="2">
    <source>
        <dbReference type="Proteomes" id="UP000475862"/>
    </source>
</evidence>
<accession>A0A6G0TJK0</accession>
<dbReference type="AlphaFoldDB" id="A0A6G0TJK0"/>
<organism evidence="1 2">
    <name type="scientific">Aphis glycines</name>
    <name type="common">Soybean aphid</name>
    <dbReference type="NCBI Taxonomy" id="307491"/>
    <lineage>
        <taxon>Eukaryota</taxon>
        <taxon>Metazoa</taxon>
        <taxon>Ecdysozoa</taxon>
        <taxon>Arthropoda</taxon>
        <taxon>Hexapoda</taxon>
        <taxon>Insecta</taxon>
        <taxon>Pterygota</taxon>
        <taxon>Neoptera</taxon>
        <taxon>Paraneoptera</taxon>
        <taxon>Hemiptera</taxon>
        <taxon>Sternorrhyncha</taxon>
        <taxon>Aphidomorpha</taxon>
        <taxon>Aphidoidea</taxon>
        <taxon>Aphididae</taxon>
        <taxon>Aphidini</taxon>
        <taxon>Aphis</taxon>
        <taxon>Aphis</taxon>
    </lineage>
</organism>
<reference evidence="1 2" key="1">
    <citation type="submission" date="2019-08" db="EMBL/GenBank/DDBJ databases">
        <title>The genome of the soybean aphid Biotype 1, its phylome, world population structure and adaptation to the North American continent.</title>
        <authorList>
            <person name="Giordano R."/>
            <person name="Donthu R.K."/>
            <person name="Hernandez A.G."/>
            <person name="Wright C.L."/>
            <person name="Zimin A.V."/>
        </authorList>
    </citation>
    <scope>NUCLEOTIDE SEQUENCE [LARGE SCALE GENOMIC DNA]</scope>
    <source>
        <tissue evidence="1">Whole aphids</tissue>
    </source>
</reference>
<proteinExistence type="predicted"/>
<keyword evidence="2" id="KW-1185">Reference proteome</keyword>
<evidence type="ECO:0000313" key="1">
    <source>
        <dbReference type="EMBL" id="KAE9533873.1"/>
    </source>
</evidence>
<comment type="caution">
    <text evidence="1">The sequence shown here is derived from an EMBL/GenBank/DDBJ whole genome shotgun (WGS) entry which is preliminary data.</text>
</comment>
<dbReference type="OrthoDB" id="6618329at2759"/>
<dbReference type="Proteomes" id="UP000475862">
    <property type="component" value="Unassembled WGS sequence"/>
</dbReference>